<comment type="caution">
    <text evidence="2">The sequence shown here is derived from an EMBL/GenBank/DDBJ whole genome shotgun (WGS) entry which is preliminary data.</text>
</comment>
<proteinExistence type="predicted"/>
<evidence type="ECO:0000313" key="2">
    <source>
        <dbReference type="EMBL" id="KAF4466989.1"/>
    </source>
</evidence>
<dbReference type="OrthoDB" id="3231004at2759"/>
<reference evidence="2 3" key="1">
    <citation type="submission" date="2020-01" db="EMBL/GenBank/DDBJ databases">
        <title>Identification and distribution of gene clusters putatively required for synthesis of sphingolipid metabolism inhibitors in phylogenetically diverse species of the filamentous fungus Fusarium.</title>
        <authorList>
            <person name="Kim H.-S."/>
            <person name="Busman M."/>
            <person name="Brown D.W."/>
            <person name="Divon H."/>
            <person name="Uhlig S."/>
            <person name="Proctor R.H."/>
        </authorList>
    </citation>
    <scope>NUCLEOTIDE SEQUENCE [LARGE SCALE GENOMIC DNA]</scope>
    <source>
        <strain evidence="2 3">NRRL 20459</strain>
    </source>
</reference>
<dbReference type="EMBL" id="JAADYS010000802">
    <property type="protein sequence ID" value="KAF4466989.1"/>
    <property type="molecule type" value="Genomic_DNA"/>
</dbReference>
<organism evidence="2 3">
    <name type="scientific">Fusarium albosuccineum</name>
    <dbReference type="NCBI Taxonomy" id="1237068"/>
    <lineage>
        <taxon>Eukaryota</taxon>
        <taxon>Fungi</taxon>
        <taxon>Dikarya</taxon>
        <taxon>Ascomycota</taxon>
        <taxon>Pezizomycotina</taxon>
        <taxon>Sordariomycetes</taxon>
        <taxon>Hypocreomycetidae</taxon>
        <taxon>Hypocreales</taxon>
        <taxon>Nectriaceae</taxon>
        <taxon>Fusarium</taxon>
        <taxon>Fusarium decemcellulare species complex</taxon>
    </lineage>
</organism>
<feature type="compositionally biased region" description="Polar residues" evidence="1">
    <location>
        <begin position="44"/>
        <end position="64"/>
    </location>
</feature>
<feature type="region of interest" description="Disordered" evidence="1">
    <location>
        <begin position="38"/>
        <end position="64"/>
    </location>
</feature>
<protein>
    <recommendedName>
        <fullName evidence="4">MACPF domain-containing protein</fullName>
    </recommendedName>
</protein>
<sequence length="575" mass="63771">MLRVAPYNPAMRLGMGFNSYTQKLCCNDIVRKVDGSPVTEQDVKTTTVPAPANSSTDASRLLTTPEGSAVVQKDAISAGHDGQNEVSQVVSWSATFVDKASDVTRKLNISGALSVALESLGEVKVSGHYLDTNTMKESDATYNITATVDNQRLEVPEMIEFTPIDHLQPSQFTEVYGDCFISGFIEGGSFVADIHLKKNENKKESDMGGGISLGANVAGLDIKGEIQGGMTNNDYKKDYNTTITVNWKGGGDIKPNDIKEWNIENLLKVAMEFPDKVAACPQKTLYLYEFTARRLRGQSNGKLMKLDGVRRKSAAETAPMQASANGCQGINLLDKNQITIHELEEPDGLPSYRRSFQETYDVLKKLYDKSLALHQTDARLYPQTLEEPLPPNKLEVYPADLFGLDLAKRDCRLEMIKIVREVSEVTRDPKVAADPLRMCRYVAPSIFRRLVPADKPIDPPKPKKVLERLRKGLAGDVHETAQDLQGPRLYQNGDPAVELEKRVCMKYGHKASHWRIGPITGRVVSPDLGTVFNDLNVLDKTYEVSHIAVWHDDHRIVGVELRYMNGQAILHGAKD</sequence>
<evidence type="ECO:0000313" key="3">
    <source>
        <dbReference type="Proteomes" id="UP000554235"/>
    </source>
</evidence>
<gene>
    <name evidence="2" type="ORF">FALBO_6138</name>
</gene>
<evidence type="ECO:0000256" key="1">
    <source>
        <dbReference type="SAM" id="MobiDB-lite"/>
    </source>
</evidence>
<accession>A0A8H4LGA3</accession>
<dbReference type="AlphaFoldDB" id="A0A8H4LGA3"/>
<evidence type="ECO:0008006" key="4">
    <source>
        <dbReference type="Google" id="ProtNLM"/>
    </source>
</evidence>
<name>A0A8H4LGA3_9HYPO</name>
<keyword evidence="3" id="KW-1185">Reference proteome</keyword>
<dbReference type="Proteomes" id="UP000554235">
    <property type="component" value="Unassembled WGS sequence"/>
</dbReference>